<dbReference type="EMBL" id="ML119062">
    <property type="protein sequence ID" value="ROT35196.1"/>
    <property type="molecule type" value="Genomic_DNA"/>
</dbReference>
<sequence length="432" mass="46792">MAPPEDMHPLQRLRGQKTEGRRQQPEARGWRSIHRGVEVVVVSGSPLAAKPKKAMNGPTLGPPFPIVRAPGKDPAGVTLTWCLLKSKSLILSIVLDTVLLCCCAAPLLVLDMAAPEPMLAHVLHHSHSMALGQSHLCLPPSRRQLLGSARVIEDRMPVSPVPLAIVSSPISPVPTIHPTVSCSSWRGIAVQNTLYRSPSPTPNNAHTPPPPGARWGFLSPPQHHLILDWQPQRYPCFLLKPIPAKVQYMGGGSGRGPRDTTCQFNAPKIHSALYPSQTRLGPWTCSPLDGSDLRQPRQIIAFSGTKKQAPPFRFTHPTTCCGSTDVLDSVIFDYCLPPFSPFRLHSPTPTATLCCRPAAACSPSIGSTGKEKAFGHFCIAASQTCGLVAFHIAALVSLLRLYYCHYYPILTLSSPHNPVGLSICILVSIQQQ</sequence>
<dbReference type="AlphaFoldDB" id="A0A3N2PLH3"/>
<organism evidence="2 3">
    <name type="scientific">Sodiomyces alkalinus (strain CBS 110278 / VKM F-3762 / F11)</name>
    <name type="common">Alkaliphilic filamentous fungus</name>
    <dbReference type="NCBI Taxonomy" id="1314773"/>
    <lineage>
        <taxon>Eukaryota</taxon>
        <taxon>Fungi</taxon>
        <taxon>Dikarya</taxon>
        <taxon>Ascomycota</taxon>
        <taxon>Pezizomycotina</taxon>
        <taxon>Sordariomycetes</taxon>
        <taxon>Hypocreomycetidae</taxon>
        <taxon>Glomerellales</taxon>
        <taxon>Plectosphaerellaceae</taxon>
        <taxon>Sodiomyces</taxon>
    </lineage>
</organism>
<evidence type="ECO:0000313" key="2">
    <source>
        <dbReference type="EMBL" id="ROT35196.1"/>
    </source>
</evidence>
<gene>
    <name evidence="2" type="ORF">SODALDRAFT_363887</name>
</gene>
<feature type="compositionally biased region" description="Basic and acidic residues" evidence="1">
    <location>
        <begin position="16"/>
        <end position="29"/>
    </location>
</feature>
<evidence type="ECO:0000313" key="3">
    <source>
        <dbReference type="Proteomes" id="UP000272025"/>
    </source>
</evidence>
<proteinExistence type="predicted"/>
<feature type="region of interest" description="Disordered" evidence="1">
    <location>
        <begin position="1"/>
        <end position="29"/>
    </location>
</feature>
<reference evidence="2 3" key="1">
    <citation type="journal article" date="2018" name="Mol. Ecol.">
        <title>The obligate alkalophilic soda-lake fungus Sodiomyces alkalinus has shifted to a protein diet.</title>
        <authorList>
            <person name="Grum-Grzhimaylo A.A."/>
            <person name="Falkoski D.L."/>
            <person name="van den Heuvel J."/>
            <person name="Valero-Jimenez C.A."/>
            <person name="Min B."/>
            <person name="Choi I.G."/>
            <person name="Lipzen A."/>
            <person name="Daum C.G."/>
            <person name="Aanen D.K."/>
            <person name="Tsang A."/>
            <person name="Henrissat B."/>
            <person name="Bilanenko E.N."/>
            <person name="de Vries R.P."/>
            <person name="van Kan J.A.L."/>
            <person name="Grigoriev I.V."/>
            <person name="Debets A.J.M."/>
        </authorList>
    </citation>
    <scope>NUCLEOTIDE SEQUENCE [LARGE SCALE GENOMIC DNA]</scope>
    <source>
        <strain evidence="2 3">F11</strain>
    </source>
</reference>
<name>A0A3N2PLH3_SODAK</name>
<dbReference type="Proteomes" id="UP000272025">
    <property type="component" value="Unassembled WGS sequence"/>
</dbReference>
<accession>A0A3N2PLH3</accession>
<dbReference type="GeneID" id="39583085"/>
<evidence type="ECO:0000256" key="1">
    <source>
        <dbReference type="SAM" id="MobiDB-lite"/>
    </source>
</evidence>
<dbReference type="RefSeq" id="XP_028463002.1">
    <property type="nucleotide sequence ID" value="XM_028614607.1"/>
</dbReference>
<keyword evidence="3" id="KW-1185">Reference proteome</keyword>
<protein>
    <submittedName>
        <fullName evidence="2">Uncharacterized protein</fullName>
    </submittedName>
</protein>